<name>A0A177KWW0_9BACI</name>
<protein>
    <submittedName>
        <fullName evidence="1">Uncharacterized protein</fullName>
    </submittedName>
</protein>
<dbReference type="EMBL" id="LQWZ01000012">
    <property type="protein sequence ID" value="OAH57868.1"/>
    <property type="molecule type" value="Genomic_DNA"/>
</dbReference>
<dbReference type="AlphaFoldDB" id="A0A177KWW0"/>
<comment type="caution">
    <text evidence="1">The sequence shown here is derived from an EMBL/GenBank/DDBJ whole genome shotgun (WGS) entry which is preliminary data.</text>
</comment>
<evidence type="ECO:0000313" key="1">
    <source>
        <dbReference type="EMBL" id="OAH57868.1"/>
    </source>
</evidence>
<dbReference type="RefSeq" id="WP_063974771.1">
    <property type="nucleotide sequence ID" value="NZ_LQWZ01000012.1"/>
</dbReference>
<sequence>MPFFKSALEETLKNLINAVFKYTERMEYIERNPMQHVVVSIKVEDFLVKEEKRNYWERDEIKNGQFMVRECKNNKKQPHNLLIYGV</sequence>
<dbReference type="OrthoDB" id="9803188at2"/>
<accession>A0A177KWW0</accession>
<reference evidence="1 2" key="1">
    <citation type="submission" date="2016-01" db="EMBL/GenBank/DDBJ databases">
        <title>Investigation of taxonomic status of Bacillus aminovorans.</title>
        <authorList>
            <person name="Verma A."/>
            <person name="Pal Y."/>
            <person name="Krishnamurthi S."/>
        </authorList>
    </citation>
    <scope>NUCLEOTIDE SEQUENCE [LARGE SCALE GENOMIC DNA]</scope>
    <source>
        <strain evidence="1 2">DSM 4337</strain>
    </source>
</reference>
<dbReference type="Proteomes" id="UP000077271">
    <property type="component" value="Unassembled WGS sequence"/>
</dbReference>
<evidence type="ECO:0000313" key="2">
    <source>
        <dbReference type="Proteomes" id="UP000077271"/>
    </source>
</evidence>
<gene>
    <name evidence="1" type="ORF">AWH48_02325</name>
</gene>
<organism evidence="1 2">
    <name type="scientific">Domibacillus aminovorans</name>
    <dbReference type="NCBI Taxonomy" id="29332"/>
    <lineage>
        <taxon>Bacteria</taxon>
        <taxon>Bacillati</taxon>
        <taxon>Bacillota</taxon>
        <taxon>Bacilli</taxon>
        <taxon>Bacillales</taxon>
        <taxon>Bacillaceae</taxon>
        <taxon>Domibacillus</taxon>
    </lineage>
</organism>
<proteinExistence type="predicted"/>